<sequence length="170" mass="19362">MTADIVSKRVKDTYTDTDTIARGIVMRNCNLGEHPKIRDYGSEPFVFNIRHATNMNRNFRTTLWTGQDMQLTLMCIPACGDIGVEIHPDVDQFIRVESGKAKVYMGSCRNHLQEQAWVDENFAILIPAGTWHNIVNVGVCPLKLYSLYAPPQHPYGTLHCTKEDAEREEH</sequence>
<accession>A0A7G5MZD1</accession>
<dbReference type="CDD" id="cd02223">
    <property type="entry name" value="cupin_Bh2720-like"/>
    <property type="match status" value="1"/>
</dbReference>
<dbReference type="PANTHER" id="PTHR43346">
    <property type="entry name" value="LIGAND BINDING DOMAIN PROTEIN, PUTATIVE (AFU_ORTHOLOGUE AFUA_6G14370)-RELATED"/>
    <property type="match status" value="1"/>
</dbReference>
<evidence type="ECO:0000259" key="1">
    <source>
        <dbReference type="Pfam" id="PF07883"/>
    </source>
</evidence>
<protein>
    <submittedName>
        <fullName evidence="2">Cupin domain-containing protein</fullName>
    </submittedName>
</protein>
<dbReference type="InterPro" id="IPR011051">
    <property type="entry name" value="RmlC_Cupin_sf"/>
</dbReference>
<dbReference type="EMBL" id="CP039126">
    <property type="protein sequence ID" value="QMW79974.1"/>
    <property type="molecule type" value="Genomic_DNA"/>
</dbReference>
<dbReference type="Gene3D" id="2.60.120.10">
    <property type="entry name" value="Jelly Rolls"/>
    <property type="match status" value="1"/>
</dbReference>
<evidence type="ECO:0000313" key="3">
    <source>
        <dbReference type="Proteomes" id="UP000515789"/>
    </source>
</evidence>
<gene>
    <name evidence="2" type="ORF">E5259_21615</name>
</gene>
<evidence type="ECO:0000313" key="2">
    <source>
        <dbReference type="EMBL" id="QMW79974.1"/>
    </source>
</evidence>
<dbReference type="InterPro" id="IPR013096">
    <property type="entry name" value="Cupin_2"/>
</dbReference>
<dbReference type="SUPFAM" id="SSF51182">
    <property type="entry name" value="RmlC-like cupins"/>
    <property type="match status" value="1"/>
</dbReference>
<proteinExistence type="predicted"/>
<dbReference type="Proteomes" id="UP000515789">
    <property type="component" value="Chromosome"/>
</dbReference>
<name>A0A7G5MZD1_9FIRM</name>
<feature type="domain" description="Cupin type-2" evidence="1">
    <location>
        <begin position="73"/>
        <end position="147"/>
    </location>
</feature>
<reference evidence="2 3" key="1">
    <citation type="submission" date="2019-04" db="EMBL/GenBank/DDBJ databases">
        <authorList>
            <person name="Schori C."/>
            <person name="Ahrens C."/>
        </authorList>
    </citation>
    <scope>NUCLEOTIDE SEQUENCE [LARGE SCALE GENOMIC DNA]</scope>
    <source>
        <strain evidence="2 3">DSM 2950</strain>
    </source>
</reference>
<dbReference type="PANTHER" id="PTHR43346:SF1">
    <property type="entry name" value="QUERCETIN 2,3-DIOXYGENASE-RELATED"/>
    <property type="match status" value="1"/>
</dbReference>
<dbReference type="InterPro" id="IPR014710">
    <property type="entry name" value="RmlC-like_jellyroll"/>
</dbReference>
<organism evidence="2 3">
    <name type="scientific">Blautia producta</name>
    <dbReference type="NCBI Taxonomy" id="33035"/>
    <lineage>
        <taxon>Bacteria</taxon>
        <taxon>Bacillati</taxon>
        <taxon>Bacillota</taxon>
        <taxon>Clostridia</taxon>
        <taxon>Lachnospirales</taxon>
        <taxon>Lachnospiraceae</taxon>
        <taxon>Blautia</taxon>
    </lineage>
</organism>
<dbReference type="InterPro" id="IPR052538">
    <property type="entry name" value="Flavonoid_dioxygenase-like"/>
</dbReference>
<dbReference type="AlphaFoldDB" id="A0A7G5MZD1"/>
<dbReference type="Pfam" id="PF07883">
    <property type="entry name" value="Cupin_2"/>
    <property type="match status" value="1"/>
</dbReference>